<evidence type="ECO:0000313" key="6">
    <source>
        <dbReference type="EMBL" id="KJH72881.1"/>
    </source>
</evidence>
<protein>
    <recommendedName>
        <fullName evidence="2">Cell shape-determining protein MreC</fullName>
    </recommendedName>
    <alternativeName>
        <fullName evidence="4">Cell shape protein MreC</fullName>
    </alternativeName>
</protein>
<comment type="caution">
    <text evidence="6">The sequence shown here is derived from an EMBL/GenBank/DDBJ whole genome shotgun (WGS) entry which is preliminary data.</text>
</comment>
<name>A0A0D9A095_9CYAN</name>
<evidence type="ECO:0000256" key="3">
    <source>
        <dbReference type="ARBA" id="ARBA00022960"/>
    </source>
</evidence>
<proteinExistence type="inferred from homology"/>
<evidence type="ECO:0000313" key="7">
    <source>
        <dbReference type="Proteomes" id="UP000032452"/>
    </source>
</evidence>
<dbReference type="PANTHER" id="PTHR34138">
    <property type="entry name" value="CELL SHAPE-DETERMINING PROTEIN MREC"/>
    <property type="match status" value="1"/>
</dbReference>
<dbReference type="EMBL" id="JYON01000003">
    <property type="protein sequence ID" value="KJH72881.1"/>
    <property type="molecule type" value="Genomic_DNA"/>
</dbReference>
<dbReference type="InterPro" id="IPR007221">
    <property type="entry name" value="MreC"/>
</dbReference>
<dbReference type="AlphaFoldDB" id="A0A0D9A095"/>
<dbReference type="NCBIfam" id="NF010527">
    <property type="entry name" value="PRK13922.6-2"/>
    <property type="match status" value="1"/>
</dbReference>
<evidence type="ECO:0000256" key="1">
    <source>
        <dbReference type="ARBA" id="ARBA00009369"/>
    </source>
</evidence>
<dbReference type="OrthoDB" id="9792313at2"/>
<dbReference type="InterPro" id="IPR055342">
    <property type="entry name" value="MreC_beta-barrel_core"/>
</dbReference>
<dbReference type="RefSeq" id="WP_045053499.1">
    <property type="nucleotide sequence ID" value="NZ_CAWMDP010000011.1"/>
</dbReference>
<dbReference type="PANTHER" id="PTHR34138:SF1">
    <property type="entry name" value="CELL SHAPE-DETERMINING PROTEIN MREC"/>
    <property type="match status" value="1"/>
</dbReference>
<dbReference type="InterPro" id="IPR042177">
    <property type="entry name" value="Cell/Rod_1"/>
</dbReference>
<sequence>MYIIRRWWDKNRWSAIAIGLALVAAWIIRQTQGAAVSELINTISRPFQSHPTQDERLSDARTIELKSRLAELESQNQQLKKLLNYRTTAKNSLMTLAPVIGRSADAWWQQVTLGRGERAGIKVGFVVTAPGGLVGRIVSVTANTSRVLLISDRTSQVGVTISRSRYTGFLQGRSSTRAVMQFFEKVPDVRPGDFVATSPYSQIFPNGIPVGRVESVNLQKSPAPEATIVLTSPLNSLEWVFVQPKPSQAQE</sequence>
<evidence type="ECO:0000256" key="4">
    <source>
        <dbReference type="ARBA" id="ARBA00032089"/>
    </source>
</evidence>
<comment type="similarity">
    <text evidence="1">Belongs to the MreC family.</text>
</comment>
<dbReference type="GO" id="GO:0008360">
    <property type="term" value="P:regulation of cell shape"/>
    <property type="evidence" value="ECO:0007669"/>
    <property type="project" value="UniProtKB-KW"/>
</dbReference>
<keyword evidence="3" id="KW-0133">Cell shape</keyword>
<dbReference type="Gene3D" id="2.40.10.340">
    <property type="entry name" value="Rod shape-determining protein MreC, domain 1"/>
    <property type="match status" value="1"/>
</dbReference>
<dbReference type="Gene3D" id="2.40.10.350">
    <property type="entry name" value="Rod shape-determining protein MreC, domain 2"/>
    <property type="match status" value="1"/>
</dbReference>
<dbReference type="InterPro" id="IPR042175">
    <property type="entry name" value="Cell/Rod_MreC_2"/>
</dbReference>
<accession>A0A0D9A095</accession>
<dbReference type="Pfam" id="PF04085">
    <property type="entry name" value="MreC"/>
    <property type="match status" value="1"/>
</dbReference>
<keyword evidence="7" id="KW-1185">Reference proteome</keyword>
<evidence type="ECO:0000256" key="2">
    <source>
        <dbReference type="ARBA" id="ARBA00013855"/>
    </source>
</evidence>
<dbReference type="GO" id="GO:0005886">
    <property type="term" value="C:plasma membrane"/>
    <property type="evidence" value="ECO:0007669"/>
    <property type="project" value="TreeGrafter"/>
</dbReference>
<dbReference type="PATRIC" id="fig|1618023.3.peg.852"/>
<evidence type="ECO:0000259" key="5">
    <source>
        <dbReference type="Pfam" id="PF04085"/>
    </source>
</evidence>
<feature type="domain" description="Rod shape-determining protein MreC beta-barrel core" evidence="5">
    <location>
        <begin position="99"/>
        <end position="242"/>
    </location>
</feature>
<organism evidence="6 7">
    <name type="scientific">Aliterella atlantica CENA595</name>
    <dbReference type="NCBI Taxonomy" id="1618023"/>
    <lineage>
        <taxon>Bacteria</taxon>
        <taxon>Bacillati</taxon>
        <taxon>Cyanobacteriota</taxon>
        <taxon>Cyanophyceae</taxon>
        <taxon>Chroococcidiopsidales</taxon>
        <taxon>Aliterellaceae</taxon>
        <taxon>Aliterella</taxon>
    </lineage>
</organism>
<reference evidence="6 7" key="1">
    <citation type="submission" date="2015-02" db="EMBL/GenBank/DDBJ databases">
        <title>Draft genome of a novel marine cyanobacterium (Chroococcales) isolated from South Atlantic Ocean.</title>
        <authorList>
            <person name="Rigonato J."/>
            <person name="Alvarenga D.O."/>
            <person name="Branco L.H."/>
            <person name="Varani A.M."/>
            <person name="Brandini F.P."/>
            <person name="Fiore M.F."/>
        </authorList>
    </citation>
    <scope>NUCLEOTIDE SEQUENCE [LARGE SCALE GENOMIC DNA]</scope>
    <source>
        <strain evidence="6 7">CENA595</strain>
    </source>
</reference>
<gene>
    <name evidence="6" type="ORF">UH38_04885</name>
</gene>
<dbReference type="NCBIfam" id="TIGR00219">
    <property type="entry name" value="mreC"/>
    <property type="match status" value="1"/>
</dbReference>
<dbReference type="STRING" id="1618023.UH38_04885"/>
<dbReference type="Proteomes" id="UP000032452">
    <property type="component" value="Unassembled WGS sequence"/>
</dbReference>